<dbReference type="Proteomes" id="UP000663836">
    <property type="component" value="Unassembled WGS sequence"/>
</dbReference>
<reference evidence="1" key="1">
    <citation type="submission" date="2021-02" db="EMBL/GenBank/DDBJ databases">
        <authorList>
            <person name="Nowell W R."/>
        </authorList>
    </citation>
    <scope>NUCLEOTIDE SEQUENCE</scope>
</reference>
<dbReference type="EMBL" id="CAJOBD010011862">
    <property type="protein sequence ID" value="CAF4173508.1"/>
    <property type="molecule type" value="Genomic_DNA"/>
</dbReference>
<dbReference type="Gene3D" id="3.80.10.10">
    <property type="entry name" value="Ribonuclease Inhibitor"/>
    <property type="match status" value="1"/>
</dbReference>
<sequence>SQDHDDMELFKFFAPRLYSLHIGYNNTDIDLSQCCQLRTLEMSSMKEEDLTAIQSSTMPYLQRLVIQYIYFLDGESFFDRLFTEPFSMLTMLQLRGLEFDPKPNYKPLMSVKSLSGICCKWEDFNSILSLFPQLHRLSLSLYTYRENPRWASIKPLKLPLNNFFVKFSSKMVTPDDDPAFHLLINTRLRHVKLDASISKQNDSLLLIDILPQTVQRIENVIEQKITEELYADNNQNNLEALVEAHLTCQNIAWCISYMSSTGWGYIDTESCL</sequence>
<comment type="caution">
    <text evidence="1">The sequence shown here is derived from an EMBL/GenBank/DDBJ whole genome shotgun (WGS) entry which is preliminary data.</text>
</comment>
<accession>A0A819ZFF3</accession>
<name>A0A819ZFF3_9BILA</name>
<dbReference type="InterPro" id="IPR032675">
    <property type="entry name" value="LRR_dom_sf"/>
</dbReference>
<evidence type="ECO:0000313" key="2">
    <source>
        <dbReference type="Proteomes" id="UP000663836"/>
    </source>
</evidence>
<organism evidence="1 2">
    <name type="scientific">Rotaria sordida</name>
    <dbReference type="NCBI Taxonomy" id="392033"/>
    <lineage>
        <taxon>Eukaryota</taxon>
        <taxon>Metazoa</taxon>
        <taxon>Spiralia</taxon>
        <taxon>Gnathifera</taxon>
        <taxon>Rotifera</taxon>
        <taxon>Eurotatoria</taxon>
        <taxon>Bdelloidea</taxon>
        <taxon>Philodinida</taxon>
        <taxon>Philodinidae</taxon>
        <taxon>Rotaria</taxon>
    </lineage>
</organism>
<protein>
    <submittedName>
        <fullName evidence="1">Uncharacterized protein</fullName>
    </submittedName>
</protein>
<evidence type="ECO:0000313" key="1">
    <source>
        <dbReference type="EMBL" id="CAF4173508.1"/>
    </source>
</evidence>
<proteinExistence type="predicted"/>
<dbReference type="SUPFAM" id="SSF52058">
    <property type="entry name" value="L domain-like"/>
    <property type="match status" value="1"/>
</dbReference>
<gene>
    <name evidence="1" type="ORF">JBS370_LOCUS35133</name>
</gene>
<dbReference type="AlphaFoldDB" id="A0A819ZFF3"/>
<feature type="non-terminal residue" evidence="1">
    <location>
        <position position="1"/>
    </location>
</feature>